<feature type="compositionally biased region" description="Basic and acidic residues" evidence="1">
    <location>
        <begin position="697"/>
        <end position="707"/>
    </location>
</feature>
<protein>
    <submittedName>
        <fullName evidence="3">CRAL-TRIO domain-containing protein</fullName>
    </submittedName>
</protein>
<proteinExistence type="predicted"/>
<dbReference type="AlphaFoldDB" id="A0A7E4VT07"/>
<reference evidence="2" key="1">
    <citation type="journal article" date="2013" name="Genetics">
        <title>The draft genome and transcriptome of Panagrellus redivivus are shaped by the harsh demands of a free-living lifestyle.</title>
        <authorList>
            <person name="Srinivasan J."/>
            <person name="Dillman A.R."/>
            <person name="Macchietto M.G."/>
            <person name="Heikkinen L."/>
            <person name="Lakso M."/>
            <person name="Fracchia K.M."/>
            <person name="Antoshechkin I."/>
            <person name="Mortazavi A."/>
            <person name="Wong G."/>
            <person name="Sternberg P.W."/>
        </authorList>
    </citation>
    <scope>NUCLEOTIDE SEQUENCE [LARGE SCALE GENOMIC DNA]</scope>
    <source>
        <strain evidence="2">MT8872</strain>
    </source>
</reference>
<dbReference type="Proteomes" id="UP000492821">
    <property type="component" value="Unassembled WGS sequence"/>
</dbReference>
<evidence type="ECO:0000313" key="2">
    <source>
        <dbReference type="Proteomes" id="UP000492821"/>
    </source>
</evidence>
<keyword evidence="2" id="KW-1185">Reference proteome</keyword>
<reference evidence="3" key="2">
    <citation type="submission" date="2020-10" db="UniProtKB">
        <authorList>
            <consortium name="WormBaseParasite"/>
        </authorList>
    </citation>
    <scope>IDENTIFICATION</scope>
</reference>
<name>A0A7E4VT07_PANRE</name>
<dbReference type="WBParaSite" id="Pan_g2959.t1">
    <property type="protein sequence ID" value="Pan_g2959.t1"/>
    <property type="gene ID" value="Pan_g2959"/>
</dbReference>
<evidence type="ECO:0000313" key="3">
    <source>
        <dbReference type="WBParaSite" id="Pan_g2959.t1"/>
    </source>
</evidence>
<accession>A0A7E4VT07</accession>
<feature type="compositionally biased region" description="Basic residues" evidence="1">
    <location>
        <begin position="766"/>
        <end position="790"/>
    </location>
</feature>
<feature type="region of interest" description="Disordered" evidence="1">
    <location>
        <begin position="679"/>
        <end position="710"/>
    </location>
</feature>
<feature type="region of interest" description="Disordered" evidence="1">
    <location>
        <begin position="582"/>
        <end position="601"/>
    </location>
</feature>
<feature type="region of interest" description="Disordered" evidence="1">
    <location>
        <begin position="766"/>
        <end position="791"/>
    </location>
</feature>
<organism evidence="2 3">
    <name type="scientific">Panagrellus redivivus</name>
    <name type="common">Microworm</name>
    <dbReference type="NCBI Taxonomy" id="6233"/>
    <lineage>
        <taxon>Eukaryota</taxon>
        <taxon>Metazoa</taxon>
        <taxon>Ecdysozoa</taxon>
        <taxon>Nematoda</taxon>
        <taxon>Chromadorea</taxon>
        <taxon>Rhabditida</taxon>
        <taxon>Tylenchina</taxon>
        <taxon>Panagrolaimomorpha</taxon>
        <taxon>Panagrolaimoidea</taxon>
        <taxon>Panagrolaimidae</taxon>
        <taxon>Panagrellus</taxon>
    </lineage>
</organism>
<evidence type="ECO:0000256" key="1">
    <source>
        <dbReference type="SAM" id="MobiDB-lite"/>
    </source>
</evidence>
<sequence length="834" mass="96192">METRSAAWANANGPRRPANYHGTLLVFFNFHHGSIDVFNLRTRDFKSKRPVLRAQRDTKHRTFMNYVFNTPMHVDSLSNFNFDETKMHMEIDELFQEAAPLLEKSKYEIAQVYIIFEYGDFPSLDDFRRHMKKFPYLKDATEDVKVITQNEAVYAVHLYEAGYRDGISDKAYMLFFRQTTHRVDAVLFRQHDGHLCVVRSINRFMDKVFGLDEAMEILDSLRSLKYALADCEVNIFEVRRRGGEAVFAALLDGHRVVTLPWENRRAAYMNAAYERCNIDLDVLAEKDREALEAARANGTTMQQGNNLGPVVPEYDYEEDSSKFPLSRPSAKMGHAENVDPYCDSAISPLQYHRFLRCAKMLPLNKQSARVSKQRLVAKGPVEGMPPIQAVKIMCHDALKLERVQRKTEMNFDKIWLEKYKQTRDKIKFGPDYEAIVDEIYGDHQNVYEEFNNYNPEATPYGICKRADLKALKARKRTEDTLDKAAVFLKGGLINELTSDEEDGYDSFSDDIGGPFDNPLDKMRRNTLKRNFDLRDNFLDKHTPLPPLQRRLIDENIQVENNTEVPEEDEAPMFKLRPSSTTVPVHEPLERCPSPPDNDVPDSPGIELPGWTTIKNHPQKLMRARDFLRNPKLVDVFPRTSQGLRNDWDAERVNMYTDTGYSVKEPPILIFDDISKICPKPPNAPSKKPLTSNGIDQPDIKPNKEDLHPTASHSINDLNAIFERIVQIHATEEPSVEQKMATADALSAPLLPQRNLRPRRVRRQLLKSRIRRHPQRGRPAIRPKKPKKMKSIKREIKEEHPLIWRGKTVIHAVRGKKSRIYVPPLPSGVLQKLLT</sequence>